<dbReference type="GO" id="GO:0007220">
    <property type="term" value="P:Notch receptor processing"/>
    <property type="evidence" value="ECO:0007669"/>
    <property type="project" value="TreeGrafter"/>
</dbReference>
<protein>
    <recommendedName>
        <fullName evidence="3">Gamma-secretase subunit PEN-2</fullName>
    </recommendedName>
</protein>
<comment type="similarity">
    <text evidence="2">Belongs to the PEN-2 family.</text>
</comment>
<keyword evidence="4 8" id="KW-0812">Transmembrane</keyword>
<evidence type="ECO:0000256" key="1">
    <source>
        <dbReference type="ARBA" id="ARBA00004141"/>
    </source>
</evidence>
<evidence type="ECO:0000256" key="4">
    <source>
        <dbReference type="ARBA" id="ARBA00022692"/>
    </source>
</evidence>
<keyword evidence="10" id="KW-1185">Reference proteome</keyword>
<dbReference type="GO" id="GO:0007219">
    <property type="term" value="P:Notch signaling pathway"/>
    <property type="evidence" value="ECO:0007669"/>
    <property type="project" value="UniProtKB-KW"/>
</dbReference>
<evidence type="ECO:0000313" key="9">
    <source>
        <dbReference type="EMBL" id="KYM81355.1"/>
    </source>
</evidence>
<comment type="subcellular location">
    <subcellularLocation>
        <location evidence="1">Membrane</location>
        <topology evidence="1">Multi-pass membrane protein</topology>
    </subcellularLocation>
</comment>
<reference evidence="9 10" key="1">
    <citation type="submission" date="2015-09" db="EMBL/GenBank/DDBJ databases">
        <title>Atta colombica WGS genome.</title>
        <authorList>
            <person name="Nygaard S."/>
            <person name="Hu H."/>
            <person name="Boomsma J."/>
            <person name="Zhang G."/>
        </authorList>
    </citation>
    <scope>NUCLEOTIDE SEQUENCE [LARGE SCALE GENOMIC DNA]</scope>
    <source>
        <strain evidence="9">Treedump-2</strain>
        <tissue evidence="9">Whole body</tissue>
    </source>
</reference>
<dbReference type="InterPro" id="IPR019379">
    <property type="entry name" value="Gamma_Secretase_Asp_P_PEN2"/>
</dbReference>
<evidence type="ECO:0000256" key="6">
    <source>
        <dbReference type="ARBA" id="ARBA00022989"/>
    </source>
</evidence>
<accession>A0A195BAV9</accession>
<keyword evidence="6 8" id="KW-1133">Transmembrane helix</keyword>
<dbReference type="STRING" id="520822.A0A195BAV9"/>
<evidence type="ECO:0000313" key="10">
    <source>
        <dbReference type="Proteomes" id="UP000078540"/>
    </source>
</evidence>
<dbReference type="Pfam" id="PF10251">
    <property type="entry name" value="PEN-2"/>
    <property type="match status" value="1"/>
</dbReference>
<evidence type="ECO:0000256" key="8">
    <source>
        <dbReference type="SAM" id="Phobius"/>
    </source>
</evidence>
<gene>
    <name evidence="9" type="ORF">ALC53_08123</name>
</gene>
<dbReference type="AlphaFoldDB" id="A0A195BAV9"/>
<keyword evidence="7 8" id="KW-0472">Membrane</keyword>
<evidence type="ECO:0000256" key="7">
    <source>
        <dbReference type="ARBA" id="ARBA00023136"/>
    </source>
</evidence>
<feature type="transmembrane region" description="Helical" evidence="8">
    <location>
        <begin position="81"/>
        <end position="102"/>
    </location>
</feature>
<dbReference type="EMBL" id="KQ976537">
    <property type="protein sequence ID" value="KYM81355.1"/>
    <property type="molecule type" value="Genomic_DNA"/>
</dbReference>
<dbReference type="PANTHER" id="PTHR16318:SF0">
    <property type="entry name" value="GAMMA-SECRETASE SUBUNIT PEN-2"/>
    <property type="match status" value="1"/>
</dbReference>
<organism evidence="9 10">
    <name type="scientific">Atta colombica</name>
    <dbReference type="NCBI Taxonomy" id="520822"/>
    <lineage>
        <taxon>Eukaryota</taxon>
        <taxon>Metazoa</taxon>
        <taxon>Ecdysozoa</taxon>
        <taxon>Arthropoda</taxon>
        <taxon>Hexapoda</taxon>
        <taxon>Insecta</taxon>
        <taxon>Pterygota</taxon>
        <taxon>Neoptera</taxon>
        <taxon>Endopterygota</taxon>
        <taxon>Hymenoptera</taxon>
        <taxon>Apocrita</taxon>
        <taxon>Aculeata</taxon>
        <taxon>Formicoidea</taxon>
        <taxon>Formicidae</taxon>
        <taxon>Myrmicinae</taxon>
        <taxon>Atta</taxon>
    </lineage>
</organism>
<dbReference type="Proteomes" id="UP000078540">
    <property type="component" value="Unassembled WGS sequence"/>
</dbReference>
<evidence type="ECO:0000256" key="3">
    <source>
        <dbReference type="ARBA" id="ARBA00018306"/>
    </source>
</evidence>
<sequence>MATMDLSKIPNEKKLHLCKWYFRVHSQKSHFTTTCQYFLQFLSVTAGFALLPFLWAVNAVWFSKEAFIAPPYEEQKQIKRYVIFSAIGAVIWTAALLAWIIIFQTQRAAWGEFADSISYIIPTGIP</sequence>
<feature type="transmembrane region" description="Helical" evidence="8">
    <location>
        <begin position="37"/>
        <end position="61"/>
    </location>
</feature>
<proteinExistence type="inferred from homology"/>
<keyword evidence="5" id="KW-0914">Notch signaling pathway</keyword>
<evidence type="ECO:0000256" key="5">
    <source>
        <dbReference type="ARBA" id="ARBA00022976"/>
    </source>
</evidence>
<dbReference type="GO" id="GO:0070765">
    <property type="term" value="C:gamma-secretase complex"/>
    <property type="evidence" value="ECO:0007669"/>
    <property type="project" value="TreeGrafter"/>
</dbReference>
<dbReference type="PANTHER" id="PTHR16318">
    <property type="entry name" value="GAMMA-SECRETASE SUBUNIT PEN-2"/>
    <property type="match status" value="1"/>
</dbReference>
<name>A0A195BAV9_9HYME</name>
<evidence type="ECO:0000256" key="2">
    <source>
        <dbReference type="ARBA" id="ARBA00009607"/>
    </source>
</evidence>